<dbReference type="CDD" id="cd09991">
    <property type="entry name" value="HDAC_classI"/>
    <property type="match status" value="1"/>
</dbReference>
<feature type="compositionally biased region" description="Polar residues" evidence="8">
    <location>
        <begin position="436"/>
        <end position="445"/>
    </location>
</feature>
<evidence type="ECO:0000256" key="7">
    <source>
        <dbReference type="ARBA" id="ARBA00048287"/>
    </source>
</evidence>
<dbReference type="PANTHER" id="PTHR10625">
    <property type="entry name" value="HISTONE DEACETYLASE HDAC1-RELATED"/>
    <property type="match status" value="1"/>
</dbReference>
<dbReference type="AlphaFoldDB" id="A0A2D0YEJ9"/>
<evidence type="ECO:0000256" key="2">
    <source>
        <dbReference type="ARBA" id="ARBA00006457"/>
    </source>
</evidence>
<evidence type="ECO:0000256" key="1">
    <source>
        <dbReference type="ARBA" id="ARBA00001947"/>
    </source>
</evidence>
<evidence type="ECO:0000313" key="10">
    <source>
        <dbReference type="EMBL" id="ASU54220.1"/>
    </source>
</evidence>
<accession>A0A2D0YEJ9</accession>
<evidence type="ECO:0000256" key="4">
    <source>
        <dbReference type="ARBA" id="ARBA00022491"/>
    </source>
</evidence>
<dbReference type="EC" id="3.5.1.98" evidence="3"/>
<keyword evidence="6" id="KW-0156">Chromatin regulator</keyword>
<dbReference type="InterPro" id="IPR023696">
    <property type="entry name" value="Ureohydrolase_dom_sf"/>
</dbReference>
<dbReference type="GO" id="GO:0141221">
    <property type="term" value="F:histone deacetylase activity, hydrolytic mechanism"/>
    <property type="evidence" value="ECO:0007669"/>
    <property type="project" value="UniProtKB-EC"/>
</dbReference>
<dbReference type="GO" id="GO:0040029">
    <property type="term" value="P:epigenetic regulation of gene expression"/>
    <property type="evidence" value="ECO:0007669"/>
    <property type="project" value="TreeGrafter"/>
</dbReference>
<evidence type="ECO:0000256" key="3">
    <source>
        <dbReference type="ARBA" id="ARBA00012111"/>
    </source>
</evidence>
<evidence type="ECO:0000256" key="6">
    <source>
        <dbReference type="ARBA" id="ARBA00022853"/>
    </source>
</evidence>
<dbReference type="SUPFAM" id="SSF52768">
    <property type="entry name" value="Arginase/deacetylase"/>
    <property type="match status" value="1"/>
</dbReference>
<gene>
    <name evidence="10" type="primary">HDA2</name>
</gene>
<organism evidence="10">
    <name type="scientific">Hevea brasiliensis</name>
    <name type="common">Para rubber tree</name>
    <name type="synonym">Siphonia brasiliensis</name>
    <dbReference type="NCBI Taxonomy" id="3981"/>
    <lineage>
        <taxon>Eukaryota</taxon>
        <taxon>Viridiplantae</taxon>
        <taxon>Streptophyta</taxon>
        <taxon>Embryophyta</taxon>
        <taxon>Tracheophyta</taxon>
        <taxon>Spermatophyta</taxon>
        <taxon>Magnoliopsida</taxon>
        <taxon>eudicotyledons</taxon>
        <taxon>Gunneridae</taxon>
        <taxon>Pentapetalae</taxon>
        <taxon>rosids</taxon>
        <taxon>fabids</taxon>
        <taxon>Malpighiales</taxon>
        <taxon>Euphorbiaceae</taxon>
        <taxon>Crotonoideae</taxon>
        <taxon>Micrandreae</taxon>
        <taxon>Hevea</taxon>
    </lineage>
</organism>
<sequence length="497" mass="55829">MGDTTGGASLLSTGTDAKKRRVTYFYEPTIGNYYYGQGHAMKPHRIRMAHNLIVHYSLHRRMEINRPFPAAPADILKFHSDDYVKFLSSVSPESMADPSHNRHLKRFNVGEDCPVFYELFEFCQASAGGSIGAAVKLNRGDADIALNWAGGLHHAKKSEASGFCYVNDIVLGILELLKVHRVKVSSSSPSNIWIVVVLGGFVEIFVFTCYCGMRVLYVDIDVHHGDGVEEAFYTTDRVMTVSFHKFGDFFPGTGHIKDTGTGQGKNYALNIPLNDGMNDESFRSLFRPIIQKVMEIYQPDAVVLQCGADSLSGDRLGCFNLSVKGHADCLHFLRSFNVPLMTAVAVGVEPDNKLPYNEYYEYFGPDYTLHFEPSNMENLNSPKDMERISNDTYEGVHPMKLFILIPQCETRTVCHLNLQNILLEQLSKLPNAPSVPFQTTPSTTEVPEEAEEDIDRRPKCCIWNGEDYVSDPDEDEKFQPRSSNNDGQIVAEVEMRF</sequence>
<dbReference type="Pfam" id="PF00850">
    <property type="entry name" value="Hist_deacetyl"/>
    <property type="match status" value="2"/>
</dbReference>
<name>A0A2D0YEJ9_HEVBR</name>
<feature type="region of interest" description="Disordered" evidence="8">
    <location>
        <begin position="434"/>
        <end position="456"/>
    </location>
</feature>
<feature type="domain" description="Histone deacetylase" evidence="9">
    <location>
        <begin position="39"/>
        <end position="182"/>
    </location>
</feature>
<dbReference type="EMBL" id="KX845610">
    <property type="protein sequence ID" value="ASU54220.1"/>
    <property type="molecule type" value="mRNA"/>
</dbReference>
<dbReference type="Gene3D" id="3.40.800.20">
    <property type="entry name" value="Histone deacetylase domain"/>
    <property type="match status" value="1"/>
</dbReference>
<keyword evidence="4" id="KW-0678">Repressor</keyword>
<comment type="cofactor">
    <cofactor evidence="1">
        <name>Zn(2+)</name>
        <dbReference type="ChEBI" id="CHEBI:29105"/>
    </cofactor>
</comment>
<dbReference type="InterPro" id="IPR003084">
    <property type="entry name" value="HDAC_I/II"/>
</dbReference>
<feature type="domain" description="Histone deacetylase" evidence="9">
    <location>
        <begin position="213"/>
        <end position="340"/>
    </location>
</feature>
<evidence type="ECO:0000256" key="8">
    <source>
        <dbReference type="SAM" id="MobiDB-lite"/>
    </source>
</evidence>
<dbReference type="GO" id="GO:0000118">
    <property type="term" value="C:histone deacetylase complex"/>
    <property type="evidence" value="ECO:0007669"/>
    <property type="project" value="UniProtKB-ARBA"/>
</dbReference>
<dbReference type="InterPro" id="IPR023801">
    <property type="entry name" value="His_deacetylse_dom"/>
</dbReference>
<protein>
    <recommendedName>
        <fullName evidence="3">histone deacetylase</fullName>
        <ecNumber evidence="3">3.5.1.98</ecNumber>
    </recommendedName>
</protein>
<feature type="region of interest" description="Disordered" evidence="8">
    <location>
        <begin position="470"/>
        <end position="489"/>
    </location>
</feature>
<dbReference type="PRINTS" id="PR01271">
    <property type="entry name" value="HISDACETLASE"/>
</dbReference>
<comment type="catalytic activity">
    <reaction evidence="7">
        <text>N(6)-acetyl-L-lysyl-[histone] + H2O = L-lysyl-[histone] + acetate</text>
        <dbReference type="Rhea" id="RHEA:58196"/>
        <dbReference type="Rhea" id="RHEA-COMP:9845"/>
        <dbReference type="Rhea" id="RHEA-COMP:11338"/>
        <dbReference type="ChEBI" id="CHEBI:15377"/>
        <dbReference type="ChEBI" id="CHEBI:29969"/>
        <dbReference type="ChEBI" id="CHEBI:30089"/>
        <dbReference type="ChEBI" id="CHEBI:61930"/>
        <dbReference type="EC" id="3.5.1.98"/>
    </reaction>
</comment>
<dbReference type="InterPro" id="IPR000286">
    <property type="entry name" value="HDACs"/>
</dbReference>
<evidence type="ECO:0000256" key="5">
    <source>
        <dbReference type="ARBA" id="ARBA00022801"/>
    </source>
</evidence>
<dbReference type="PRINTS" id="PR01270">
    <property type="entry name" value="HDASUPER"/>
</dbReference>
<dbReference type="PANTHER" id="PTHR10625:SF10">
    <property type="entry name" value="HISTONE DEACETYLASE HDAC1"/>
    <property type="match status" value="1"/>
</dbReference>
<comment type="similarity">
    <text evidence="2">Belongs to the histone deacetylase family. HD type 1 subfamily.</text>
</comment>
<reference evidence="10" key="1">
    <citation type="submission" date="2016-09" db="EMBL/GenBank/DDBJ databases">
        <title>Genome-wide identification and characterization of histone acetyltransferases and histone deacetylases gene family in Hevea brasiliensis.</title>
        <authorList>
            <person name="Li H."/>
            <person name="Peng S."/>
            <person name="Guo D."/>
            <person name="Wang Y."/>
            <person name="Zhu J."/>
        </authorList>
    </citation>
    <scope>NUCLEOTIDE SEQUENCE</scope>
</reference>
<dbReference type="InterPro" id="IPR037138">
    <property type="entry name" value="His_deacetylse_dom_sf"/>
</dbReference>
<evidence type="ECO:0000259" key="9">
    <source>
        <dbReference type="Pfam" id="PF00850"/>
    </source>
</evidence>
<proteinExistence type="evidence at transcript level"/>
<keyword evidence="5" id="KW-0378">Hydrolase</keyword>